<dbReference type="EMBL" id="JAAAIL010000984">
    <property type="protein sequence ID" value="KAG0272151.1"/>
    <property type="molecule type" value="Genomic_DNA"/>
</dbReference>
<keyword evidence="4" id="KW-1185">Reference proteome</keyword>
<gene>
    <name evidence="3" type="ORF">BGZ95_012105</name>
</gene>
<evidence type="ECO:0000256" key="1">
    <source>
        <dbReference type="SAM" id="MobiDB-lite"/>
    </source>
</evidence>
<keyword evidence="2" id="KW-0732">Signal</keyword>
<feature type="compositionally biased region" description="Low complexity" evidence="1">
    <location>
        <begin position="165"/>
        <end position="175"/>
    </location>
</feature>
<evidence type="ECO:0000256" key="2">
    <source>
        <dbReference type="SAM" id="SignalP"/>
    </source>
</evidence>
<dbReference type="Proteomes" id="UP001194580">
    <property type="component" value="Unassembled WGS sequence"/>
</dbReference>
<evidence type="ECO:0000313" key="3">
    <source>
        <dbReference type="EMBL" id="KAG0272151.1"/>
    </source>
</evidence>
<feature type="compositionally biased region" description="Polar residues" evidence="1">
    <location>
        <begin position="325"/>
        <end position="336"/>
    </location>
</feature>
<feature type="region of interest" description="Disordered" evidence="1">
    <location>
        <begin position="27"/>
        <end position="236"/>
    </location>
</feature>
<feature type="region of interest" description="Disordered" evidence="1">
    <location>
        <begin position="325"/>
        <end position="423"/>
    </location>
</feature>
<comment type="caution">
    <text evidence="3">The sequence shown here is derived from an EMBL/GenBank/DDBJ whole genome shotgun (WGS) entry which is preliminary data.</text>
</comment>
<feature type="compositionally biased region" description="Low complexity" evidence="1">
    <location>
        <begin position="353"/>
        <end position="381"/>
    </location>
</feature>
<feature type="compositionally biased region" description="Basic residues" evidence="1">
    <location>
        <begin position="221"/>
        <end position="235"/>
    </location>
</feature>
<accession>A0AAD4D8X9</accession>
<feature type="compositionally biased region" description="Low complexity" evidence="1">
    <location>
        <begin position="133"/>
        <end position="147"/>
    </location>
</feature>
<feature type="signal peptide" evidence="2">
    <location>
        <begin position="1"/>
        <end position="24"/>
    </location>
</feature>
<feature type="chain" id="PRO_5042284967" evidence="2">
    <location>
        <begin position="25"/>
        <end position="635"/>
    </location>
</feature>
<reference evidence="3" key="1">
    <citation type="journal article" date="2020" name="Fungal Divers.">
        <title>Resolving the Mortierellaceae phylogeny through synthesis of multi-gene phylogenetics and phylogenomics.</title>
        <authorList>
            <person name="Vandepol N."/>
            <person name="Liber J."/>
            <person name="Desiro A."/>
            <person name="Na H."/>
            <person name="Kennedy M."/>
            <person name="Barry K."/>
            <person name="Grigoriev I.V."/>
            <person name="Miller A.N."/>
            <person name="O'Donnell K."/>
            <person name="Stajich J.E."/>
            <person name="Bonito G."/>
        </authorList>
    </citation>
    <scope>NUCLEOTIDE SEQUENCE</scope>
    <source>
        <strain evidence="3">NRRL 28262</strain>
    </source>
</reference>
<name>A0AAD4D8X9_9FUNG</name>
<evidence type="ECO:0000313" key="4">
    <source>
        <dbReference type="Proteomes" id="UP001194580"/>
    </source>
</evidence>
<proteinExistence type="predicted"/>
<protein>
    <submittedName>
        <fullName evidence="3">Uncharacterized protein</fullName>
    </submittedName>
</protein>
<sequence length="635" mass="69856">MKFTQPFFLLTLSIASALTLCAECARPSSSSSSSSSLDNRSVPEPAQGHHIVAASSAASKRHHPQQQRRQLFQKRGGLSSHPTVVASEAVAFDARAPTTSTTKSKRSSSSSATQKKRLDKSAVSGDSKIDGRSISSTSTTRDSQQKQQELRRRRNHKNSDDENRASAASATAETKAAQKRRRALSSTTNTPPPPPPSFRKRAAAAVDPPSTPRRNSPARSPLRHRPTSKATRKKNTPLLILPDSRSVWQTGTYQTVRWNRKYTKKLPADTTVDIVLIDSTTNRKVSSLKRFVPFRKGGSQVLVPTNIPEDTSFVLVLELYRGRSQEQVTSSTTAQDTAGAAGSSPYTHRESSDIPPAGSSSSSNGDRSASSSAQHQSTTTADVLSRIVRRSDINIAAGTKKRDLPQYPPGSSYPNSNNINNNNGRVSKPTGTHHDINHDDFYAGPSQERSMEFMPDELRQEYPNTVRPLILEHTFGLHQKVYTLTPYTLEWKIPERVAELLEYTRKAQELARAGALLPKSTFLSKVLVEIIKDQNMESVSVLAKDVPAETMFQYLSIQDRLPPAFYRLRVQMVVVQVHTDVNALLRSSASIPGITASPSLASKAAMEGWEFPEGGEVIDRYEAITRRFWVSQGAL</sequence>
<feature type="compositionally biased region" description="Low complexity" evidence="1">
    <location>
        <begin position="409"/>
        <end position="423"/>
    </location>
</feature>
<feature type="compositionally biased region" description="Low complexity" evidence="1">
    <location>
        <begin position="94"/>
        <end position="113"/>
    </location>
</feature>
<dbReference type="AlphaFoldDB" id="A0AAD4D8X9"/>
<organism evidence="3 4">
    <name type="scientific">Linnemannia exigua</name>
    <dbReference type="NCBI Taxonomy" id="604196"/>
    <lineage>
        <taxon>Eukaryota</taxon>
        <taxon>Fungi</taxon>
        <taxon>Fungi incertae sedis</taxon>
        <taxon>Mucoromycota</taxon>
        <taxon>Mortierellomycotina</taxon>
        <taxon>Mortierellomycetes</taxon>
        <taxon>Mortierellales</taxon>
        <taxon>Mortierellaceae</taxon>
        <taxon>Linnemannia</taxon>
    </lineage>
</organism>